<protein>
    <submittedName>
        <fullName evidence="1">Uncharacterized protein</fullName>
    </submittedName>
</protein>
<proteinExistence type="predicted"/>
<dbReference type="Proteomes" id="UP000008909">
    <property type="component" value="Unassembled WGS sequence"/>
</dbReference>
<evidence type="ECO:0000313" key="2">
    <source>
        <dbReference type="Proteomes" id="UP000008909"/>
    </source>
</evidence>
<accession>G7YXW4</accession>
<feature type="non-terminal residue" evidence="1">
    <location>
        <position position="1"/>
    </location>
</feature>
<sequence length="216" mass="24833">WALMLGTGPTVLGKYFSSLLRSLLSYKLYKFLRTDGMGIGRPVVHAFFESAYFAPLRKLLCSFRDMMGGQYSVKTFVMDGICQSCTIRQIASRPQLSLVKGLHKRLERLVGNLKLLRPRKIARCMKHLAVQTRLSLRQRTTTALDTWFVQLSATINARVFLAYFISLIQQAMNLMIVHIGGSEEAESMYRPTFRKLFRQMRNFHNECKQQNGNQAL</sequence>
<reference key="2">
    <citation type="submission" date="2011-10" db="EMBL/GenBank/DDBJ databases">
        <title>The genome and transcriptome sequence of Clonorchis sinensis provide insights into the carcinogenic liver fluke.</title>
        <authorList>
            <person name="Wang X."/>
            <person name="Huang Y."/>
            <person name="Chen W."/>
            <person name="Liu H."/>
            <person name="Guo L."/>
            <person name="Chen Y."/>
            <person name="Luo F."/>
            <person name="Zhou W."/>
            <person name="Sun J."/>
            <person name="Mao Q."/>
            <person name="Liang P."/>
            <person name="Zhou C."/>
            <person name="Tian Y."/>
            <person name="Men J."/>
            <person name="Lv X."/>
            <person name="Huang L."/>
            <person name="Zhou J."/>
            <person name="Hu Y."/>
            <person name="Li R."/>
            <person name="Zhang F."/>
            <person name="Lei H."/>
            <person name="Li X."/>
            <person name="Hu X."/>
            <person name="Liang C."/>
            <person name="Xu J."/>
            <person name="Wu Z."/>
            <person name="Yu X."/>
        </authorList>
    </citation>
    <scope>NUCLEOTIDE SEQUENCE</scope>
    <source>
        <strain>Henan</strain>
    </source>
</reference>
<name>G7YXW4_CLOSI</name>
<keyword evidence="2" id="KW-1185">Reference proteome</keyword>
<organism evidence="1 2">
    <name type="scientific">Clonorchis sinensis</name>
    <name type="common">Chinese liver fluke</name>
    <dbReference type="NCBI Taxonomy" id="79923"/>
    <lineage>
        <taxon>Eukaryota</taxon>
        <taxon>Metazoa</taxon>
        <taxon>Spiralia</taxon>
        <taxon>Lophotrochozoa</taxon>
        <taxon>Platyhelminthes</taxon>
        <taxon>Trematoda</taxon>
        <taxon>Digenea</taxon>
        <taxon>Opisthorchiida</taxon>
        <taxon>Opisthorchiata</taxon>
        <taxon>Opisthorchiidae</taxon>
        <taxon>Clonorchis</taxon>
    </lineage>
</organism>
<dbReference type="AlphaFoldDB" id="G7YXW4"/>
<dbReference type="EMBL" id="DF145053">
    <property type="protein sequence ID" value="GAA57794.1"/>
    <property type="molecule type" value="Genomic_DNA"/>
</dbReference>
<evidence type="ECO:0000313" key="1">
    <source>
        <dbReference type="EMBL" id="GAA57794.1"/>
    </source>
</evidence>
<reference evidence="1" key="1">
    <citation type="journal article" date="2011" name="Genome Biol.">
        <title>The draft genome of the carcinogenic human liver fluke Clonorchis sinensis.</title>
        <authorList>
            <person name="Wang X."/>
            <person name="Chen W."/>
            <person name="Huang Y."/>
            <person name="Sun J."/>
            <person name="Men J."/>
            <person name="Liu H."/>
            <person name="Luo F."/>
            <person name="Guo L."/>
            <person name="Lv X."/>
            <person name="Deng C."/>
            <person name="Zhou C."/>
            <person name="Fan Y."/>
            <person name="Li X."/>
            <person name="Huang L."/>
            <person name="Hu Y."/>
            <person name="Liang C."/>
            <person name="Hu X."/>
            <person name="Xu J."/>
            <person name="Yu X."/>
        </authorList>
    </citation>
    <scope>NUCLEOTIDE SEQUENCE [LARGE SCALE GENOMIC DNA]</scope>
    <source>
        <strain evidence="1">Henan</strain>
    </source>
</reference>
<gene>
    <name evidence="1" type="ORF">CLF_113206</name>
</gene>